<feature type="compositionally biased region" description="Basic and acidic residues" evidence="1">
    <location>
        <begin position="646"/>
        <end position="677"/>
    </location>
</feature>
<keyword evidence="3" id="KW-1185">Reference proteome</keyword>
<feature type="compositionally biased region" description="Low complexity" evidence="1">
    <location>
        <begin position="1061"/>
        <end position="1078"/>
    </location>
</feature>
<feature type="region of interest" description="Disordered" evidence="1">
    <location>
        <begin position="1159"/>
        <end position="1218"/>
    </location>
</feature>
<feature type="region of interest" description="Disordered" evidence="1">
    <location>
        <begin position="128"/>
        <end position="156"/>
    </location>
</feature>
<sequence length="1409" mass="152032">MTPQPLSSVTGAGPQTAMPCSLGGHFSILPRPTPTAIPDPQHATNGLREARSGGVLSDHICACEERCMESRRCRETRVPLGTSSTGASLTGRTLLAYTPDFTPKLTLCARGHMEASVHGVPRVHRWESARSFNRPTGTHDDPGRRDEPPEAGSLPRAVNFYDQAEARQEFILLRTEQAGADRAGGLGATGLGPSSCELHSLESHAYTLPKALHCAPARRGPVQRHSPVPHHSPSLLPCLPATRPRSTTSGTPSFDPSYPPAFLQRCTRTPIQATPRSYPCFQHKKLHATPITSPFHAEPSRPFHSQHGAQSTCTSPRGTGPQTHWTPMQQAAPRTQPCCHIERATLTHPTPRAHLRQDTRRLKTIKPFLTWVFTLQVLCIAAMSCLSTAALTCGRQRNRVPTPGLPVPLGPHQHTNPMRSPRAAILPTPTRASCKTAHATQETTAELQEAAVAPVSVPFLVGFTLQVRNRIPRKFSYHFLESGAADKEPSLTEQGRGRGAQGTQAAREPPPQLPPLVRTDEAQGANEGVTPPQGWEQGQMECKGAMKGRPHLRDGTHRGGLMKGRPQLRDGTPQPLQVGEVQTECRGVIKGKPQLRDTTEGPAGTGKDRVQESNEGETPPHGRDTTEGPGRQRQSECRGAMKGRTHIKDTTEGPEGKGIDRVQGEIKGRHHLRDPTEHPGGIGTHRVRGWGMKCRPSRLGWEHTEGPRGTGTHRVSGATKGRHQLRDTKEGPGGTGTDRVQGGNEGETTTQGHHRGTRRDRDRVKGGNEGGPQLRDLTVCPGGTGTKRGGPTSGIGPHIGSRRDRVGLGDPTSGTPQRAQDGQGKAQCRGAKKGRPYLRDRTPQRAQEDRDRLSAGGDGTPQRVQEHLSLHGGRQAAQGMREPWQGLAHTNSAGASEANGAQLGCQAFKERVLISGQKPAPGCTGLVVPETQGWPGTGAAHQLHWLQEGRWEPGRRRSGLGAEGWEQHLEGTKEQGRLLGAQGAKKRLKVPKGQQHCWEGTRSCPEREGHLAAREKGPGAEPNEAGDCGRASTPGTKAQGGHRPGRQEVSRNMEQASRTCAGSRAGEAGRPAAPASPGKQVGRVAGLTPEFQEAGRRKSLCRSKDKSSPPPCMISKAHIIYKARNISMSLKHLRKPVITRSLSPIHSPIIFPSRHISPNPAFTETRVVSPSRPRSQRTSSHPTSCPRAAVRSGLQSSPRAPVISTKHGFPLSQRHLPGPRHLLEPPLQTRTSPLQAPHLFKPTSSKSHISSQVHGTPWTWCCVPSGIISRATVVSSATSWPTSDDKCLESRGSSLAPLTFPRNISPSPQQSPQVALVSPSPHPQGHMILPKPCNHVLGPHVPKTGTHDSKAPVHLPLAHIHFPKPKHLPSTKNSQPRIISRACVHCPQSRHNHESACFTQDPLISPSRP</sequence>
<feature type="region of interest" description="Disordered" evidence="1">
    <location>
        <begin position="219"/>
        <end position="258"/>
    </location>
</feature>
<gene>
    <name evidence="2" type="ORF">Cadr_000021625</name>
</gene>
<feature type="compositionally biased region" description="Polar residues" evidence="1">
    <location>
        <begin position="307"/>
        <end position="327"/>
    </location>
</feature>
<proteinExistence type="predicted"/>
<feature type="compositionally biased region" description="Basic and acidic residues" evidence="1">
    <location>
        <begin position="1008"/>
        <end position="1018"/>
    </location>
</feature>
<evidence type="ECO:0000313" key="2">
    <source>
        <dbReference type="EMBL" id="KAB1261993.1"/>
    </source>
</evidence>
<feature type="region of interest" description="Disordered" evidence="1">
    <location>
        <begin position="983"/>
        <end position="1002"/>
    </location>
</feature>
<organism evidence="2 3">
    <name type="scientific">Camelus dromedarius</name>
    <name type="common">Dromedary</name>
    <name type="synonym">Arabian camel</name>
    <dbReference type="NCBI Taxonomy" id="9838"/>
    <lineage>
        <taxon>Eukaryota</taxon>
        <taxon>Metazoa</taxon>
        <taxon>Chordata</taxon>
        <taxon>Craniata</taxon>
        <taxon>Vertebrata</taxon>
        <taxon>Euteleostomi</taxon>
        <taxon>Mammalia</taxon>
        <taxon>Eutheria</taxon>
        <taxon>Laurasiatheria</taxon>
        <taxon>Artiodactyla</taxon>
        <taxon>Tylopoda</taxon>
        <taxon>Camelidae</taxon>
        <taxon>Camelus</taxon>
    </lineage>
</organism>
<name>A0A5N4CT27_CAMDR</name>
<feature type="region of interest" description="Disordered" evidence="1">
    <location>
        <begin position="486"/>
        <end position="865"/>
    </location>
</feature>
<dbReference type="Proteomes" id="UP000299084">
    <property type="component" value="Unassembled WGS sequence"/>
</dbReference>
<feature type="compositionally biased region" description="Low complexity" evidence="1">
    <location>
        <begin position="1165"/>
        <end position="1184"/>
    </location>
</feature>
<evidence type="ECO:0000313" key="3">
    <source>
        <dbReference type="Proteomes" id="UP000299084"/>
    </source>
</evidence>
<accession>A0A5N4CT27</accession>
<feature type="region of interest" description="Disordered" evidence="1">
    <location>
        <begin position="1008"/>
        <end position="1082"/>
    </location>
</feature>
<feature type="compositionally biased region" description="Basic and acidic residues" evidence="1">
    <location>
        <begin position="606"/>
        <end position="626"/>
    </location>
</feature>
<feature type="region of interest" description="Disordered" evidence="1">
    <location>
        <begin position="1298"/>
        <end position="1321"/>
    </location>
</feature>
<feature type="region of interest" description="Disordered" evidence="1">
    <location>
        <begin position="298"/>
        <end position="327"/>
    </location>
</feature>
<feature type="compositionally biased region" description="Low complexity" evidence="1">
    <location>
        <begin position="225"/>
        <end position="253"/>
    </location>
</feature>
<dbReference type="EMBL" id="JWIN03000020">
    <property type="protein sequence ID" value="KAB1261993.1"/>
    <property type="molecule type" value="Genomic_DNA"/>
</dbReference>
<evidence type="ECO:0000256" key="1">
    <source>
        <dbReference type="SAM" id="MobiDB-lite"/>
    </source>
</evidence>
<feature type="compositionally biased region" description="Gly residues" evidence="1">
    <location>
        <begin position="782"/>
        <end position="793"/>
    </location>
</feature>
<feature type="compositionally biased region" description="Basic and acidic residues" evidence="1">
    <location>
        <begin position="137"/>
        <end position="148"/>
    </location>
</feature>
<feature type="compositionally biased region" description="Polar residues" evidence="1">
    <location>
        <begin position="1302"/>
        <end position="1313"/>
    </location>
</feature>
<feature type="compositionally biased region" description="Basic and acidic residues" evidence="1">
    <location>
        <begin position="837"/>
        <end position="853"/>
    </location>
</feature>
<reference evidence="2 3" key="1">
    <citation type="journal article" date="2019" name="Mol. Ecol. Resour.">
        <title>Improving Illumina assemblies with Hi-C and long reads: an example with the North African dromedary.</title>
        <authorList>
            <person name="Elbers J.P."/>
            <person name="Rogers M.F."/>
            <person name="Perelman P.L."/>
            <person name="Proskuryakova A.A."/>
            <person name="Serdyukova N.A."/>
            <person name="Johnson W.E."/>
            <person name="Horin P."/>
            <person name="Corander J."/>
            <person name="Murphy D."/>
            <person name="Burger P.A."/>
        </authorList>
    </citation>
    <scope>NUCLEOTIDE SEQUENCE [LARGE SCALE GENOMIC DNA]</scope>
    <source>
        <strain evidence="2">Drom800</strain>
        <tissue evidence="2">Blood</tissue>
    </source>
</reference>
<protein>
    <submittedName>
        <fullName evidence="2">Uncharacterized protein</fullName>
    </submittedName>
</protein>
<comment type="caution">
    <text evidence="2">The sequence shown here is derived from an EMBL/GenBank/DDBJ whole genome shotgun (WGS) entry which is preliminary data.</text>
</comment>